<comment type="caution">
    <text evidence="3">The sequence shown here is derived from an EMBL/GenBank/DDBJ whole genome shotgun (WGS) entry which is preliminary data.</text>
</comment>
<name>A0A9Q3H995_9BASI</name>
<dbReference type="OrthoDB" id="2595244at2759"/>
<dbReference type="Gene3D" id="3.30.420.10">
    <property type="entry name" value="Ribonuclease H-like superfamily/Ribonuclease H"/>
    <property type="match status" value="1"/>
</dbReference>
<dbReference type="GO" id="GO:0015074">
    <property type="term" value="P:DNA integration"/>
    <property type="evidence" value="ECO:0007669"/>
    <property type="project" value="InterPro"/>
</dbReference>
<sequence length="416" mass="48344">MEIFTKPADRLSRWPLPIDIYDPAYVQEEASPQIPIKAINVADLNTTSFEEVKNSYTQDRNCSLLYQLLTKDSKDNTSIHSLDEIWKKSYDERRLNLVDGIIYHETKHTCAMTVADKSLINLVLKEFHGSPFSGHLSEDQTREKFKTCIWWPMWQKDVAEYCKICDRCQKENKSIGKRLGNMMKSQEPRRPWEIFLMDWVTCLPPGGERSYNACLVIVDRFSKTPIFFPCHKDDTAIDTAFLICNGVISWTGTFKNIISDRNHKFTSALWTNLHQLFETKLSFSTAYHPKNDGLSERMIQTLEHIVRRLCSYGLEFNDCDGFTHYLCTLLPALDLGYRKSIHARKNQTPAILEKGWNPRLPQDSFRKDQVEIHPTASGFKVIPDKARKHAVRYMEDSFAYAKEKWDKSHSTPELKV</sequence>
<evidence type="ECO:0000313" key="4">
    <source>
        <dbReference type="Proteomes" id="UP000765509"/>
    </source>
</evidence>
<dbReference type="GO" id="GO:0003723">
    <property type="term" value="F:RNA binding"/>
    <property type="evidence" value="ECO:0007669"/>
    <property type="project" value="UniProtKB-KW"/>
</dbReference>
<keyword evidence="1" id="KW-0694">RNA-binding</keyword>
<protein>
    <recommendedName>
        <fullName evidence="2">Integrase catalytic domain-containing protein</fullName>
    </recommendedName>
</protein>
<feature type="domain" description="Integrase catalytic" evidence="2">
    <location>
        <begin position="187"/>
        <end position="357"/>
    </location>
</feature>
<accession>A0A9Q3H995</accession>
<dbReference type="Pfam" id="PF17921">
    <property type="entry name" value="Integrase_H2C2"/>
    <property type="match status" value="1"/>
</dbReference>
<dbReference type="EMBL" id="AVOT02012213">
    <property type="protein sequence ID" value="MBW0493750.1"/>
    <property type="molecule type" value="Genomic_DNA"/>
</dbReference>
<dbReference type="InterPro" id="IPR036397">
    <property type="entry name" value="RNaseH_sf"/>
</dbReference>
<dbReference type="GO" id="GO:0005634">
    <property type="term" value="C:nucleus"/>
    <property type="evidence" value="ECO:0007669"/>
    <property type="project" value="UniProtKB-ARBA"/>
</dbReference>
<dbReference type="InterPro" id="IPR001584">
    <property type="entry name" value="Integrase_cat-core"/>
</dbReference>
<gene>
    <name evidence="3" type="ORF">O181_033465</name>
</gene>
<dbReference type="InterPro" id="IPR012337">
    <property type="entry name" value="RNaseH-like_sf"/>
</dbReference>
<organism evidence="3 4">
    <name type="scientific">Austropuccinia psidii MF-1</name>
    <dbReference type="NCBI Taxonomy" id="1389203"/>
    <lineage>
        <taxon>Eukaryota</taxon>
        <taxon>Fungi</taxon>
        <taxon>Dikarya</taxon>
        <taxon>Basidiomycota</taxon>
        <taxon>Pucciniomycotina</taxon>
        <taxon>Pucciniomycetes</taxon>
        <taxon>Pucciniales</taxon>
        <taxon>Sphaerophragmiaceae</taxon>
        <taxon>Austropuccinia</taxon>
    </lineage>
</organism>
<dbReference type="Proteomes" id="UP000765509">
    <property type="component" value="Unassembled WGS sequence"/>
</dbReference>
<dbReference type="Gene3D" id="1.10.340.70">
    <property type="match status" value="1"/>
</dbReference>
<dbReference type="PROSITE" id="PS50994">
    <property type="entry name" value="INTEGRASE"/>
    <property type="match status" value="1"/>
</dbReference>
<evidence type="ECO:0000259" key="2">
    <source>
        <dbReference type="PROSITE" id="PS50994"/>
    </source>
</evidence>
<proteinExistence type="predicted"/>
<dbReference type="InterPro" id="IPR041588">
    <property type="entry name" value="Integrase_H2C2"/>
</dbReference>
<dbReference type="PANTHER" id="PTHR37984">
    <property type="entry name" value="PROTEIN CBG26694"/>
    <property type="match status" value="1"/>
</dbReference>
<evidence type="ECO:0000256" key="1">
    <source>
        <dbReference type="ARBA" id="ARBA00022884"/>
    </source>
</evidence>
<dbReference type="FunFam" id="1.10.340.70:FF:000001">
    <property type="entry name" value="Retrovirus-related Pol polyprotein from transposon gypsy-like Protein"/>
    <property type="match status" value="1"/>
</dbReference>
<dbReference type="AlphaFoldDB" id="A0A9Q3H995"/>
<evidence type="ECO:0000313" key="3">
    <source>
        <dbReference type="EMBL" id="MBW0493750.1"/>
    </source>
</evidence>
<dbReference type="SUPFAM" id="SSF53098">
    <property type="entry name" value="Ribonuclease H-like"/>
    <property type="match status" value="1"/>
</dbReference>
<keyword evidence="4" id="KW-1185">Reference proteome</keyword>
<reference evidence="3" key="1">
    <citation type="submission" date="2021-03" db="EMBL/GenBank/DDBJ databases">
        <title>Draft genome sequence of rust myrtle Austropuccinia psidii MF-1, a brazilian biotype.</title>
        <authorList>
            <person name="Quecine M.C."/>
            <person name="Pachon D.M.R."/>
            <person name="Bonatelli M.L."/>
            <person name="Correr F.H."/>
            <person name="Franceschini L.M."/>
            <person name="Leite T.F."/>
            <person name="Margarido G.R.A."/>
            <person name="Almeida C.A."/>
            <person name="Ferrarezi J.A."/>
            <person name="Labate C.A."/>
        </authorList>
    </citation>
    <scope>NUCLEOTIDE SEQUENCE</scope>
    <source>
        <strain evidence="3">MF-1</strain>
    </source>
</reference>
<dbReference type="PANTHER" id="PTHR37984:SF5">
    <property type="entry name" value="PROTEIN NYNRIN-LIKE"/>
    <property type="match status" value="1"/>
</dbReference>
<dbReference type="InterPro" id="IPR050951">
    <property type="entry name" value="Retrovirus_Pol_polyprotein"/>
</dbReference>